<sequence length="202" mass="22529">MWTYFSFSDMLRPQLLRFMKWKMGSTFGLSLGSCYTGYLRITSFRERDRDRETEKQSISSPKIILPLLFLITGQIVSGSSIETDKEVLLQLKSYLIDQNKVNPGRYSAWNDSSSPPCDWPEITCAGERVTGINLSNCSLSGNITGFSNFSQLTQLDSLDFSQNTIGGGIPTDLSRCSNLRYLNLPQNLIGGELNLAGLNNLS</sequence>
<dbReference type="Pfam" id="PF08263">
    <property type="entry name" value="LRRNT_2"/>
    <property type="match status" value="1"/>
</dbReference>
<keyword evidence="1" id="KW-0433">Leucine-rich repeat</keyword>
<evidence type="ECO:0000259" key="3">
    <source>
        <dbReference type="Pfam" id="PF08263"/>
    </source>
</evidence>
<dbReference type="Gene3D" id="3.80.10.10">
    <property type="entry name" value="Ribonuclease Inhibitor"/>
    <property type="match status" value="1"/>
</dbReference>
<dbReference type="SUPFAM" id="SSF52058">
    <property type="entry name" value="L domain-like"/>
    <property type="match status" value="1"/>
</dbReference>
<dbReference type="PANTHER" id="PTHR48007:SF76">
    <property type="entry name" value="OS03G0145102 PROTEIN"/>
    <property type="match status" value="1"/>
</dbReference>
<dbReference type="InterPro" id="IPR013210">
    <property type="entry name" value="LRR_N_plant-typ"/>
</dbReference>
<dbReference type="AlphaFoldDB" id="A0AAP0PL95"/>
<protein>
    <recommendedName>
        <fullName evidence="3">Leucine-rich repeat-containing N-terminal plant-type domain-containing protein</fullName>
    </recommendedName>
</protein>
<evidence type="ECO:0000256" key="1">
    <source>
        <dbReference type="ARBA" id="ARBA00022614"/>
    </source>
</evidence>
<reference evidence="4 5" key="1">
    <citation type="submission" date="2024-01" db="EMBL/GenBank/DDBJ databases">
        <title>Genome assemblies of Stephania.</title>
        <authorList>
            <person name="Yang L."/>
        </authorList>
    </citation>
    <scope>NUCLEOTIDE SEQUENCE [LARGE SCALE GENOMIC DNA]</scope>
    <source>
        <strain evidence="4">QJT</strain>
        <tissue evidence="4">Leaf</tissue>
    </source>
</reference>
<dbReference type="InterPro" id="IPR001611">
    <property type="entry name" value="Leu-rich_rpt"/>
</dbReference>
<name>A0AAP0PL95_9MAGN</name>
<evidence type="ECO:0000313" key="5">
    <source>
        <dbReference type="Proteomes" id="UP001417504"/>
    </source>
</evidence>
<dbReference type="InterPro" id="IPR046959">
    <property type="entry name" value="PRK1-6/SRF4-like"/>
</dbReference>
<keyword evidence="5" id="KW-1185">Reference proteome</keyword>
<dbReference type="EMBL" id="JBBNAE010000002">
    <property type="protein sequence ID" value="KAK9146754.1"/>
    <property type="molecule type" value="Genomic_DNA"/>
</dbReference>
<dbReference type="Proteomes" id="UP001417504">
    <property type="component" value="Unassembled WGS sequence"/>
</dbReference>
<dbReference type="PANTHER" id="PTHR48007">
    <property type="entry name" value="LEUCINE-RICH REPEAT RECEPTOR-LIKE PROTEIN KINASE PXC1"/>
    <property type="match status" value="1"/>
</dbReference>
<comment type="caution">
    <text evidence="4">The sequence shown here is derived from an EMBL/GenBank/DDBJ whole genome shotgun (WGS) entry which is preliminary data.</text>
</comment>
<keyword evidence="2" id="KW-0677">Repeat</keyword>
<gene>
    <name evidence="4" type="ORF">Sjap_006657</name>
</gene>
<organism evidence="4 5">
    <name type="scientific">Stephania japonica</name>
    <dbReference type="NCBI Taxonomy" id="461633"/>
    <lineage>
        <taxon>Eukaryota</taxon>
        <taxon>Viridiplantae</taxon>
        <taxon>Streptophyta</taxon>
        <taxon>Embryophyta</taxon>
        <taxon>Tracheophyta</taxon>
        <taxon>Spermatophyta</taxon>
        <taxon>Magnoliopsida</taxon>
        <taxon>Ranunculales</taxon>
        <taxon>Menispermaceae</taxon>
        <taxon>Menispermoideae</taxon>
        <taxon>Cissampelideae</taxon>
        <taxon>Stephania</taxon>
    </lineage>
</organism>
<proteinExistence type="predicted"/>
<accession>A0AAP0PL95</accession>
<dbReference type="InterPro" id="IPR032675">
    <property type="entry name" value="LRR_dom_sf"/>
</dbReference>
<feature type="domain" description="Leucine-rich repeat-containing N-terminal plant-type" evidence="3">
    <location>
        <begin position="82"/>
        <end position="124"/>
    </location>
</feature>
<dbReference type="Pfam" id="PF00560">
    <property type="entry name" value="LRR_1"/>
    <property type="match status" value="1"/>
</dbReference>
<evidence type="ECO:0000313" key="4">
    <source>
        <dbReference type="EMBL" id="KAK9146754.1"/>
    </source>
</evidence>
<evidence type="ECO:0000256" key="2">
    <source>
        <dbReference type="ARBA" id="ARBA00022737"/>
    </source>
</evidence>